<evidence type="ECO:0000313" key="4">
    <source>
        <dbReference type="Proteomes" id="UP001329915"/>
    </source>
</evidence>
<feature type="binding site" evidence="2">
    <location>
        <position position="202"/>
    </location>
    <ligand>
        <name>substrate</name>
    </ligand>
</feature>
<dbReference type="HAMAP" id="MF_01139">
    <property type="entry name" value="ISPT"/>
    <property type="match status" value="1"/>
</dbReference>
<dbReference type="FunFam" id="3.40.1180.10:FF:000001">
    <property type="entry name" value="(2E,6E)-farnesyl-diphosphate-specific ditrans,polycis-undecaprenyl-diphosphate synthase"/>
    <property type="match status" value="1"/>
</dbReference>
<comment type="subunit">
    <text evidence="2">Homodimer.</text>
</comment>
<gene>
    <name evidence="3" type="ORF">MFMK1_002077</name>
</gene>
<dbReference type="GO" id="GO:0005829">
    <property type="term" value="C:cytosol"/>
    <property type="evidence" value="ECO:0007669"/>
    <property type="project" value="TreeGrafter"/>
</dbReference>
<dbReference type="GO" id="GO:0030145">
    <property type="term" value="F:manganese ion binding"/>
    <property type="evidence" value="ECO:0007669"/>
    <property type="project" value="TreeGrafter"/>
</dbReference>
<proteinExistence type="inferred from homology"/>
<dbReference type="EC" id="2.5.1.-" evidence="2"/>
<dbReference type="InterPro" id="IPR001441">
    <property type="entry name" value="UPP_synth-like"/>
</dbReference>
<feature type="binding site" evidence="2">
    <location>
        <begin position="208"/>
        <end position="210"/>
    </location>
    <ligand>
        <name>substrate</name>
    </ligand>
</feature>
<protein>
    <recommendedName>
        <fullName evidence="2">Isoprenyl transferase</fullName>
        <ecNumber evidence="2">2.5.1.-</ecNumber>
    </recommendedName>
</protein>
<comment type="cofactor">
    <cofactor evidence="2">
        <name>Mg(2+)</name>
        <dbReference type="ChEBI" id="CHEBI:18420"/>
    </cofactor>
    <text evidence="2">Binds 2 magnesium ions per subunit.</text>
</comment>
<dbReference type="InterPro" id="IPR018520">
    <property type="entry name" value="UPP_synth-like_CS"/>
</dbReference>
<reference evidence="3 4" key="1">
    <citation type="submission" date="2023-04" db="EMBL/GenBank/DDBJ databases">
        <authorList>
            <person name="Hsu D."/>
        </authorList>
    </citation>
    <scope>NUCLEOTIDE SEQUENCE [LARGE SCALE GENOMIC DNA]</scope>
    <source>
        <strain evidence="3 4">MK1</strain>
    </source>
</reference>
<dbReference type="PROSITE" id="PS01066">
    <property type="entry name" value="UPP_SYNTHASE"/>
    <property type="match status" value="1"/>
</dbReference>
<feature type="active site" evidence="2">
    <location>
        <position position="34"/>
    </location>
</feature>
<sequence>MVLFFKKDKESATQIGPENLDSSLLPRHVAIIMDGNGRWAHEKGLPRAAGHRAGVESLRVAVETCRELGISYLTVYAFSTENWKRPKEEVSVLMNLLVEYLRKELQELHKNGIKINPIGKLDALPKEARRELEIARKKTYRNDRLVLNVALNYGGRLEIVEAVQALAADVVNNKIDLKSIDENVFESYLYTRNMPDPELLIRPSGELRVSNFLLWQLAYTEFWITDIYWPDFRKPHFYKALFEFQNRDRRFGGIKDRSDA</sequence>
<dbReference type="PANTHER" id="PTHR10291:SF0">
    <property type="entry name" value="DEHYDRODOLICHYL DIPHOSPHATE SYNTHASE 2"/>
    <property type="match status" value="1"/>
</dbReference>
<dbReference type="GO" id="GO:0008834">
    <property type="term" value="F:ditrans,polycis-undecaprenyl-diphosphate synthase [(2E,6E)-farnesyl-diphosphate specific] activity"/>
    <property type="evidence" value="ECO:0007669"/>
    <property type="project" value="TreeGrafter"/>
</dbReference>
<feature type="binding site" evidence="2">
    <location>
        <position position="39"/>
    </location>
    <ligand>
        <name>substrate</name>
    </ligand>
</feature>
<dbReference type="InterPro" id="IPR036424">
    <property type="entry name" value="UPP_synth-like_sf"/>
</dbReference>
<name>A0AAU0UPX8_9FIRM</name>
<feature type="binding site" evidence="2">
    <location>
        <position position="83"/>
    </location>
    <ligand>
        <name>substrate</name>
    </ligand>
</feature>
<keyword evidence="2" id="KW-0479">Metal-binding</keyword>
<evidence type="ECO:0000313" key="3">
    <source>
        <dbReference type="EMBL" id="WRO22252.1"/>
    </source>
</evidence>
<evidence type="ECO:0000256" key="1">
    <source>
        <dbReference type="ARBA" id="ARBA00022679"/>
    </source>
</evidence>
<keyword evidence="4" id="KW-1185">Reference proteome</keyword>
<feature type="binding site" evidence="2">
    <location>
        <position position="85"/>
    </location>
    <ligand>
        <name>substrate</name>
    </ligand>
</feature>
<dbReference type="PANTHER" id="PTHR10291">
    <property type="entry name" value="DEHYDRODOLICHYL DIPHOSPHATE SYNTHASE FAMILY MEMBER"/>
    <property type="match status" value="1"/>
</dbReference>
<dbReference type="Pfam" id="PF01255">
    <property type="entry name" value="Prenyltransf"/>
    <property type="match status" value="1"/>
</dbReference>
<dbReference type="EMBL" id="CP121694">
    <property type="protein sequence ID" value="WRO22252.1"/>
    <property type="molecule type" value="Genomic_DNA"/>
</dbReference>
<keyword evidence="2" id="KW-0460">Magnesium</keyword>
<evidence type="ECO:0000256" key="2">
    <source>
        <dbReference type="HAMAP-Rule" id="MF_01139"/>
    </source>
</evidence>
<feature type="binding site" evidence="2">
    <location>
        <position position="51"/>
    </location>
    <ligand>
        <name>substrate</name>
    </ligand>
</feature>
<feature type="binding site" evidence="2">
    <location>
        <position position="34"/>
    </location>
    <ligand>
        <name>Mg(2+)</name>
        <dbReference type="ChEBI" id="CHEBI:18420"/>
    </ligand>
</feature>
<feature type="binding site" evidence="2">
    <location>
        <begin position="35"/>
        <end position="38"/>
    </location>
    <ligand>
        <name>substrate</name>
    </ligand>
</feature>
<feature type="binding site" evidence="2">
    <location>
        <position position="221"/>
    </location>
    <ligand>
        <name>Mg(2+)</name>
        <dbReference type="ChEBI" id="CHEBI:18420"/>
    </ligand>
</feature>
<feature type="binding site" evidence="2">
    <location>
        <begin position="79"/>
        <end position="81"/>
    </location>
    <ligand>
        <name>substrate</name>
    </ligand>
</feature>
<feature type="active site" description="Proton acceptor" evidence="2">
    <location>
        <position position="82"/>
    </location>
</feature>
<dbReference type="NCBIfam" id="NF011405">
    <property type="entry name" value="PRK14830.1"/>
    <property type="match status" value="1"/>
</dbReference>
<dbReference type="NCBIfam" id="TIGR00055">
    <property type="entry name" value="uppS"/>
    <property type="match status" value="1"/>
</dbReference>
<dbReference type="Proteomes" id="UP001329915">
    <property type="component" value="Chromosome"/>
</dbReference>
<dbReference type="SUPFAM" id="SSF64005">
    <property type="entry name" value="Undecaprenyl diphosphate synthase"/>
    <property type="match status" value="1"/>
</dbReference>
<dbReference type="GO" id="GO:0016094">
    <property type="term" value="P:polyprenol biosynthetic process"/>
    <property type="evidence" value="ECO:0007669"/>
    <property type="project" value="TreeGrafter"/>
</dbReference>
<keyword evidence="1 2" id="KW-0808">Transferase</keyword>
<dbReference type="KEGG" id="dbc:MFMK1_002077"/>
<feature type="binding site" evidence="2">
    <location>
        <position position="47"/>
    </location>
    <ligand>
        <name>substrate</name>
    </ligand>
</feature>
<comment type="similarity">
    <text evidence="2">Belongs to the UPP synthase family.</text>
</comment>
<dbReference type="AlphaFoldDB" id="A0AAU0UPX8"/>
<organism evidence="3 4">
    <name type="scientific">Metallumcola ferriviriculae</name>
    <dbReference type="NCBI Taxonomy" id="3039180"/>
    <lineage>
        <taxon>Bacteria</taxon>
        <taxon>Bacillati</taxon>
        <taxon>Bacillota</taxon>
        <taxon>Clostridia</taxon>
        <taxon>Neomoorellales</taxon>
        <taxon>Desulfitibacteraceae</taxon>
        <taxon>Metallumcola</taxon>
    </lineage>
</organism>
<dbReference type="GO" id="GO:0000287">
    <property type="term" value="F:magnesium ion binding"/>
    <property type="evidence" value="ECO:0007669"/>
    <property type="project" value="UniProtKB-UniRule"/>
</dbReference>
<dbReference type="CDD" id="cd00475">
    <property type="entry name" value="Cis_IPPS"/>
    <property type="match status" value="1"/>
</dbReference>
<dbReference type="Gene3D" id="3.40.1180.10">
    <property type="entry name" value="Decaprenyl diphosphate synthase-like"/>
    <property type="match status" value="1"/>
</dbReference>
<accession>A0AAU0UPX8</accession>
<comment type="function">
    <text evidence="2">Catalyzes the condensation of isopentenyl diphosphate (IPP) with allylic pyrophosphates generating different type of terpenoids.</text>
</comment>